<reference evidence="3 4" key="1">
    <citation type="submission" date="2018-08" db="EMBL/GenBank/DDBJ databases">
        <title>Genomic Encyclopedia of Type Strains, Phase IV (KMG-IV): sequencing the most valuable type-strain genomes for metagenomic binning, comparative biology and taxonomic classification.</title>
        <authorList>
            <person name="Goeker M."/>
        </authorList>
    </citation>
    <scope>NUCLEOTIDE SEQUENCE [LARGE SCALE GENOMIC DNA]</scope>
    <source>
        <strain evidence="3 4">DSM 25527</strain>
    </source>
</reference>
<comment type="caution">
    <text evidence="3">The sequence shown here is derived from an EMBL/GenBank/DDBJ whole genome shotgun (WGS) entry which is preliminary data.</text>
</comment>
<accession>A0A397NW13</accession>
<dbReference type="Proteomes" id="UP000266568">
    <property type="component" value="Unassembled WGS sequence"/>
</dbReference>
<proteinExistence type="predicted"/>
<organism evidence="3 4">
    <name type="scientific">Hephaestia caeni</name>
    <dbReference type="NCBI Taxonomy" id="645617"/>
    <lineage>
        <taxon>Bacteria</taxon>
        <taxon>Pseudomonadati</taxon>
        <taxon>Pseudomonadota</taxon>
        <taxon>Alphaproteobacteria</taxon>
        <taxon>Sphingomonadales</taxon>
        <taxon>Sphingomonadaceae</taxon>
        <taxon>Hephaestia</taxon>
    </lineage>
</organism>
<dbReference type="SUPFAM" id="SSF53383">
    <property type="entry name" value="PLP-dependent transferases"/>
    <property type="match status" value="1"/>
</dbReference>
<dbReference type="InterPro" id="IPR000192">
    <property type="entry name" value="Aminotrans_V_dom"/>
</dbReference>
<dbReference type="InterPro" id="IPR015424">
    <property type="entry name" value="PyrdxlP-dep_Trfase"/>
</dbReference>
<sequence>MSGPRSASGSRERGVITRRHFVGGGVAGSIAPPLIAQGPPARDPAGDFPITARGRAFLDTAYIGPMSTRAQRAAADFARAKAERPLEVGELLRGAERVRAKFARLINASPDEIGLLFSTAEGENVIAAGLDLRPGDNVVIDDLHYDTEFVLYRALERTRGIELRVARNRGGAAGVAAFAPLVDRRTRLLSVAWVSHRNGFRHDMRALADLAHAHGALLYADAIQAVGAIAIDVHATGVDSLCAGSYKWLFAGWGVAPFFVRREVIERLRLDRYGEMHASGAPETGFTIDPSARRFDYSSRAFGEVHVLDAALDHLAAIGIDRIEAHGVGLAHRLHAGAERLGLRCATPAGNRAPIVAIALPGPEDAAKAAFAVAGVEATVRAGHVRLAPAIFNTDADVDRAIEVLGRLARS</sequence>
<name>A0A397NW13_9SPHN</name>
<dbReference type="Gene3D" id="3.40.640.10">
    <property type="entry name" value="Type I PLP-dependent aspartate aminotransferase-like (Major domain)"/>
    <property type="match status" value="1"/>
</dbReference>
<keyword evidence="1" id="KW-0663">Pyridoxal phosphate</keyword>
<evidence type="ECO:0000259" key="2">
    <source>
        <dbReference type="Pfam" id="PF00266"/>
    </source>
</evidence>
<dbReference type="AlphaFoldDB" id="A0A397NW13"/>
<dbReference type="PANTHER" id="PTHR43586:SF15">
    <property type="entry name" value="BLR3095 PROTEIN"/>
    <property type="match status" value="1"/>
</dbReference>
<dbReference type="EMBL" id="QXDC01000004">
    <property type="protein sequence ID" value="RIA37934.1"/>
    <property type="molecule type" value="Genomic_DNA"/>
</dbReference>
<dbReference type="GO" id="GO:0016829">
    <property type="term" value="F:lyase activity"/>
    <property type="evidence" value="ECO:0007669"/>
    <property type="project" value="UniProtKB-KW"/>
</dbReference>
<dbReference type="PANTHER" id="PTHR43586">
    <property type="entry name" value="CYSTEINE DESULFURASE"/>
    <property type="match status" value="1"/>
</dbReference>
<keyword evidence="3" id="KW-0456">Lyase</keyword>
<dbReference type="Pfam" id="PF00266">
    <property type="entry name" value="Aminotran_5"/>
    <property type="match status" value="1"/>
</dbReference>
<evidence type="ECO:0000313" key="4">
    <source>
        <dbReference type="Proteomes" id="UP000266568"/>
    </source>
</evidence>
<dbReference type="InterPro" id="IPR015422">
    <property type="entry name" value="PyrdxlP-dep_Trfase_small"/>
</dbReference>
<dbReference type="Gene3D" id="3.90.1150.10">
    <property type="entry name" value="Aspartate Aminotransferase, domain 1"/>
    <property type="match status" value="1"/>
</dbReference>
<evidence type="ECO:0000313" key="3">
    <source>
        <dbReference type="EMBL" id="RIA37934.1"/>
    </source>
</evidence>
<protein>
    <submittedName>
        <fullName evidence="3">Selenocysteine lyase/cysteine desulfurase</fullName>
    </submittedName>
</protein>
<evidence type="ECO:0000256" key="1">
    <source>
        <dbReference type="ARBA" id="ARBA00022898"/>
    </source>
</evidence>
<gene>
    <name evidence="3" type="ORF">DFR49_3824</name>
</gene>
<keyword evidence="4" id="KW-1185">Reference proteome</keyword>
<dbReference type="InterPro" id="IPR015421">
    <property type="entry name" value="PyrdxlP-dep_Trfase_major"/>
</dbReference>
<feature type="domain" description="Aminotransferase class V" evidence="2">
    <location>
        <begin position="92"/>
        <end position="389"/>
    </location>
</feature>